<keyword evidence="2" id="KW-0732">Signal</keyword>
<name>A0ABQ4RV06_9HYPH</name>
<feature type="region of interest" description="Disordered" evidence="1">
    <location>
        <begin position="21"/>
        <end position="98"/>
    </location>
</feature>
<reference evidence="3" key="1">
    <citation type="journal article" date="2021" name="Front. Microbiol.">
        <title>Comprehensive Comparative Genomics and Phenotyping of Methylobacterium Species.</title>
        <authorList>
            <person name="Alessa O."/>
            <person name="Ogura Y."/>
            <person name="Fujitani Y."/>
            <person name="Takami H."/>
            <person name="Hayashi T."/>
            <person name="Sahin N."/>
            <person name="Tani A."/>
        </authorList>
    </citation>
    <scope>NUCLEOTIDE SEQUENCE</scope>
    <source>
        <strain evidence="3">DSM 19015</strain>
    </source>
</reference>
<gene>
    <name evidence="3" type="ORF">OCOJLMKI_1412</name>
</gene>
<dbReference type="RefSeq" id="WP_379002142.1">
    <property type="nucleotide sequence ID" value="NZ_JBHSNE010000008.1"/>
</dbReference>
<evidence type="ECO:0000313" key="4">
    <source>
        <dbReference type="Proteomes" id="UP001055125"/>
    </source>
</evidence>
<organism evidence="3 4">
    <name type="scientific">Methylobacterium iners</name>
    <dbReference type="NCBI Taxonomy" id="418707"/>
    <lineage>
        <taxon>Bacteria</taxon>
        <taxon>Pseudomonadati</taxon>
        <taxon>Pseudomonadota</taxon>
        <taxon>Alphaproteobacteria</taxon>
        <taxon>Hyphomicrobiales</taxon>
        <taxon>Methylobacteriaceae</taxon>
        <taxon>Methylobacterium</taxon>
    </lineage>
</organism>
<evidence type="ECO:0000256" key="1">
    <source>
        <dbReference type="SAM" id="MobiDB-lite"/>
    </source>
</evidence>
<protein>
    <recommendedName>
        <fullName evidence="5">Serine/threonine protein kinase</fullName>
    </recommendedName>
</protein>
<feature type="compositionally biased region" description="Polar residues" evidence="1">
    <location>
        <begin position="79"/>
        <end position="91"/>
    </location>
</feature>
<reference evidence="3" key="2">
    <citation type="submission" date="2021-08" db="EMBL/GenBank/DDBJ databases">
        <authorList>
            <person name="Tani A."/>
            <person name="Ola A."/>
            <person name="Ogura Y."/>
            <person name="Katsura K."/>
            <person name="Hayashi T."/>
        </authorList>
    </citation>
    <scope>NUCLEOTIDE SEQUENCE</scope>
    <source>
        <strain evidence="3">DSM 19015</strain>
    </source>
</reference>
<keyword evidence="4" id="KW-1185">Reference proteome</keyword>
<feature type="signal peptide" evidence="2">
    <location>
        <begin position="1"/>
        <end position="20"/>
    </location>
</feature>
<dbReference type="Proteomes" id="UP001055125">
    <property type="component" value="Unassembled WGS sequence"/>
</dbReference>
<comment type="caution">
    <text evidence="3">The sequence shown here is derived from an EMBL/GenBank/DDBJ whole genome shotgun (WGS) entry which is preliminary data.</text>
</comment>
<evidence type="ECO:0008006" key="5">
    <source>
        <dbReference type="Google" id="ProtNLM"/>
    </source>
</evidence>
<feature type="chain" id="PRO_5047483232" description="Serine/threonine protein kinase" evidence="2">
    <location>
        <begin position="21"/>
        <end position="98"/>
    </location>
</feature>
<dbReference type="EMBL" id="BPQP01000020">
    <property type="protein sequence ID" value="GJD94210.1"/>
    <property type="molecule type" value="Genomic_DNA"/>
</dbReference>
<evidence type="ECO:0000313" key="3">
    <source>
        <dbReference type="EMBL" id="GJD94210.1"/>
    </source>
</evidence>
<feature type="compositionally biased region" description="Low complexity" evidence="1">
    <location>
        <begin position="54"/>
        <end position="65"/>
    </location>
</feature>
<evidence type="ECO:0000256" key="2">
    <source>
        <dbReference type="SAM" id="SignalP"/>
    </source>
</evidence>
<proteinExistence type="predicted"/>
<sequence>MIRTTAILLAGALLAAPALAQSPSGNVGQPERGVPQAGETTRGPIDNPSSRDMAPAPGVTAAPVGGSTGSVESAKGGNADQNNKPAGNTGNTSGGPAR</sequence>
<accession>A0ABQ4RV06</accession>